<dbReference type="STRING" id="1220924.W2S5P1"/>
<dbReference type="Proteomes" id="UP000030752">
    <property type="component" value="Unassembled WGS sequence"/>
</dbReference>
<gene>
    <name evidence="2" type="ORF">HMPREF1541_10867</name>
</gene>
<dbReference type="VEuPathDB" id="FungiDB:HMPREF1541_10867"/>
<organism evidence="2 3">
    <name type="scientific">Cyphellophora europaea (strain CBS 101466)</name>
    <name type="common">Phialophora europaea</name>
    <dbReference type="NCBI Taxonomy" id="1220924"/>
    <lineage>
        <taxon>Eukaryota</taxon>
        <taxon>Fungi</taxon>
        <taxon>Dikarya</taxon>
        <taxon>Ascomycota</taxon>
        <taxon>Pezizomycotina</taxon>
        <taxon>Eurotiomycetes</taxon>
        <taxon>Chaetothyriomycetidae</taxon>
        <taxon>Chaetothyriales</taxon>
        <taxon>Cyphellophoraceae</taxon>
        <taxon>Cyphellophora</taxon>
    </lineage>
</organism>
<dbReference type="OrthoDB" id="4152175at2759"/>
<name>W2S5P1_CYPE1</name>
<dbReference type="eggNOG" id="ENOG502RR6X">
    <property type="taxonomic scope" value="Eukaryota"/>
</dbReference>
<keyword evidence="3" id="KW-1185">Reference proteome</keyword>
<sequence length="891" mass="98939">MDHLTDASASDAIRPNREDLPTVNEKIEFLWTSDPSGEPEAQDILDVENELGGEIREDFIVPYLADARSLIEDSKAIRQLLEKAKTALKLTSSSDSVMEKVRSETYNALGLTGRHYFSRAKIECYIAWDPARFLLDQFEIPTKADLCNVITITGSEDEVQATTCLEYVRQVWPIAGEDLLLAVRDYVQNQLLSPSESIPPLSAELSNSTRVEISHHGDYLRVKCDGLIHAVAEAAEELAWLGAACRENSATEQLGLCSVHTLSLNILEPHIVITYSLKNLEETATHTGNACCWHALFRNAVIAQGYPTRRRNQNEQGLEISLQLMLELGHADHVTMYNNGLVIDGMQSMFVPVGRSEDTIQWHYLYSGQDECMMFSRADEVCSKRLRSDRLDESALEVGRHFVGWTTHAEILFGSNSTAFNNIKSSKLDPCGAGYVLEKASISGGKFVTFGFTVGKGKKDESLHIDPGSCYRKMVGCAAGTNVIFYDARDRQAWLTDGASTLLHLSRAQLSLDIFEGVDLQKYRPPDPSAARSGCQRALLDEANRMLEVDREYLGTTEERTIINGACETKTVVKHRTICFQDVVKDNWRILNQIFSLSKPPTGVELPTSIRKYIEGFDFADIVHSAEEMTRRTMPLGAHGRAWLDFARAIDAITLFGIGFGQLIVPSTGSNRLCEHWNTVPKGLDYLTTSVTHLLQLRERFDGQERHHEPMELCNGIYWHRGHQLFEHCNGCTTAQPCDRVQGLQTPIFGTKFNPGSMKDSLAGAVVFGKAACQPLWSKKDGSKAELLPPSQLQTEQTEDAILDSGIGTSIDGGLSLMTLSSATQESAGGLSLSGRVAPRSSRTQEPASDPQNQLAHRQIGQSEIFQPGCAGDSGLKTPWKRRLKRYFWLR</sequence>
<evidence type="ECO:0000313" key="3">
    <source>
        <dbReference type="Proteomes" id="UP000030752"/>
    </source>
</evidence>
<dbReference type="AlphaFoldDB" id="W2S5P1"/>
<dbReference type="RefSeq" id="XP_008713758.1">
    <property type="nucleotide sequence ID" value="XM_008715536.1"/>
</dbReference>
<dbReference type="EMBL" id="KB822716">
    <property type="protein sequence ID" value="ETN44002.1"/>
    <property type="molecule type" value="Genomic_DNA"/>
</dbReference>
<protein>
    <submittedName>
        <fullName evidence="2">Uncharacterized protein</fullName>
    </submittedName>
</protein>
<dbReference type="HOGENOM" id="CLU_002072_0_2_1"/>
<feature type="compositionally biased region" description="Polar residues" evidence="1">
    <location>
        <begin position="841"/>
        <end position="856"/>
    </location>
</feature>
<evidence type="ECO:0000256" key="1">
    <source>
        <dbReference type="SAM" id="MobiDB-lite"/>
    </source>
</evidence>
<accession>W2S5P1</accession>
<dbReference type="GeneID" id="19978206"/>
<proteinExistence type="predicted"/>
<dbReference type="InParanoid" id="W2S5P1"/>
<evidence type="ECO:0000313" key="2">
    <source>
        <dbReference type="EMBL" id="ETN44002.1"/>
    </source>
</evidence>
<reference evidence="2 3" key="1">
    <citation type="submission" date="2013-03" db="EMBL/GenBank/DDBJ databases">
        <title>The Genome Sequence of Phialophora europaea CBS 101466.</title>
        <authorList>
            <consortium name="The Broad Institute Genomics Platform"/>
            <person name="Cuomo C."/>
            <person name="de Hoog S."/>
            <person name="Gorbushina A."/>
            <person name="Walker B."/>
            <person name="Young S.K."/>
            <person name="Zeng Q."/>
            <person name="Gargeya S."/>
            <person name="Fitzgerald M."/>
            <person name="Haas B."/>
            <person name="Abouelleil A."/>
            <person name="Allen A.W."/>
            <person name="Alvarado L."/>
            <person name="Arachchi H.M."/>
            <person name="Berlin A.M."/>
            <person name="Chapman S.B."/>
            <person name="Gainer-Dewar J."/>
            <person name="Goldberg J."/>
            <person name="Griggs A."/>
            <person name="Gujja S."/>
            <person name="Hansen M."/>
            <person name="Howarth C."/>
            <person name="Imamovic A."/>
            <person name="Ireland A."/>
            <person name="Larimer J."/>
            <person name="McCowan C."/>
            <person name="Murphy C."/>
            <person name="Pearson M."/>
            <person name="Poon T.W."/>
            <person name="Priest M."/>
            <person name="Roberts A."/>
            <person name="Saif S."/>
            <person name="Shea T."/>
            <person name="Sisk P."/>
            <person name="Sykes S."/>
            <person name="Wortman J."/>
            <person name="Nusbaum C."/>
            <person name="Birren B."/>
        </authorList>
    </citation>
    <scope>NUCLEOTIDE SEQUENCE [LARGE SCALE GENOMIC DNA]</scope>
    <source>
        <strain evidence="2 3">CBS 101466</strain>
    </source>
</reference>
<feature type="region of interest" description="Disordered" evidence="1">
    <location>
        <begin position="828"/>
        <end position="856"/>
    </location>
</feature>